<dbReference type="GO" id="GO:0010945">
    <property type="term" value="F:coenzyme A diphosphatase activity"/>
    <property type="evidence" value="ECO:0007669"/>
    <property type="project" value="InterPro"/>
</dbReference>
<comment type="caution">
    <text evidence="8">The sequence shown here is derived from an EMBL/GenBank/DDBJ whole genome shotgun (WGS) entry which is preliminary data.</text>
</comment>
<dbReference type="PROSITE" id="PS51462">
    <property type="entry name" value="NUDIX"/>
    <property type="match status" value="1"/>
</dbReference>
<dbReference type="Proteomes" id="UP000321039">
    <property type="component" value="Unassembled WGS sequence"/>
</dbReference>
<dbReference type="InterPro" id="IPR015797">
    <property type="entry name" value="NUDIX_hydrolase-like_dom_sf"/>
</dbReference>
<keyword evidence="3" id="KW-0479">Metal-binding</keyword>
<organism evidence="8 9">
    <name type="scientific">Parahaliea maris</name>
    <dbReference type="NCBI Taxonomy" id="2716870"/>
    <lineage>
        <taxon>Bacteria</taxon>
        <taxon>Pseudomonadati</taxon>
        <taxon>Pseudomonadota</taxon>
        <taxon>Gammaproteobacteria</taxon>
        <taxon>Cellvibrionales</taxon>
        <taxon>Halieaceae</taxon>
        <taxon>Parahaliea</taxon>
    </lineage>
</organism>
<dbReference type="AlphaFoldDB" id="A0A5C9A562"/>
<dbReference type="InterPro" id="IPR000086">
    <property type="entry name" value="NUDIX_hydrolase_dom"/>
</dbReference>
<protein>
    <submittedName>
        <fullName evidence="8">CoA pyrophosphatase</fullName>
    </submittedName>
</protein>
<evidence type="ECO:0000259" key="7">
    <source>
        <dbReference type="PROSITE" id="PS51462"/>
    </source>
</evidence>
<keyword evidence="4" id="KW-0378">Hydrolase</keyword>
<comment type="cofactor">
    <cofactor evidence="1">
        <name>Mn(2+)</name>
        <dbReference type="ChEBI" id="CHEBI:29035"/>
    </cofactor>
</comment>
<name>A0A5C9A562_9GAMM</name>
<dbReference type="Gene3D" id="3.90.79.10">
    <property type="entry name" value="Nucleoside Triphosphate Pyrophosphohydrolase"/>
    <property type="match status" value="1"/>
</dbReference>
<accession>A0A5C9A562</accession>
<dbReference type="RefSeq" id="WP_148066295.1">
    <property type="nucleotide sequence ID" value="NZ_VRZA01000001.1"/>
</dbReference>
<dbReference type="PANTHER" id="PTHR12992">
    <property type="entry name" value="NUDIX HYDROLASE"/>
    <property type="match status" value="1"/>
</dbReference>
<evidence type="ECO:0000256" key="6">
    <source>
        <dbReference type="ARBA" id="ARBA00023211"/>
    </source>
</evidence>
<keyword evidence="9" id="KW-1185">Reference proteome</keyword>
<evidence type="ECO:0000256" key="3">
    <source>
        <dbReference type="ARBA" id="ARBA00022723"/>
    </source>
</evidence>
<dbReference type="CDD" id="cd03426">
    <property type="entry name" value="NUDIX_CoAse_Nudt7"/>
    <property type="match status" value="1"/>
</dbReference>
<dbReference type="PANTHER" id="PTHR12992:SF11">
    <property type="entry name" value="MITOCHONDRIAL COENZYME A DIPHOSPHATASE NUDT8"/>
    <property type="match status" value="1"/>
</dbReference>
<dbReference type="EMBL" id="VRZA01000001">
    <property type="protein sequence ID" value="TXS96025.1"/>
    <property type="molecule type" value="Genomic_DNA"/>
</dbReference>
<sequence>MNATCALLSPLAEHFPADDAPWQGSGRQAGVLVALTDESEPRVILGRRARHLPLHPGEVAFPGGKREAEDRSPWDTALREATEEVALPAGLVRPVAQMPPLVTRTRYEVLPCIGVIPADVSLQVDPAEFDSAFMPPLSAFDGREGFRLELMPYGEHKVYVPHYQIGDDNVWGVTAAVLARIANLVYDAGLDLKRNWEDLP</sequence>
<feature type="domain" description="Nudix hydrolase" evidence="7">
    <location>
        <begin position="26"/>
        <end position="164"/>
    </location>
</feature>
<evidence type="ECO:0000256" key="2">
    <source>
        <dbReference type="ARBA" id="ARBA00001946"/>
    </source>
</evidence>
<reference evidence="8 9" key="1">
    <citation type="submission" date="2019-08" db="EMBL/GenBank/DDBJ databases">
        <title>Parahaliea maris sp. nov., isolated from the surface seawater.</title>
        <authorList>
            <person name="Liu Y."/>
        </authorList>
    </citation>
    <scope>NUCLEOTIDE SEQUENCE [LARGE SCALE GENOMIC DNA]</scope>
    <source>
        <strain evidence="8 9">HSLHS9</strain>
    </source>
</reference>
<comment type="cofactor">
    <cofactor evidence="2">
        <name>Mg(2+)</name>
        <dbReference type="ChEBI" id="CHEBI:18420"/>
    </cofactor>
</comment>
<evidence type="ECO:0000313" key="8">
    <source>
        <dbReference type="EMBL" id="TXS96025.1"/>
    </source>
</evidence>
<gene>
    <name evidence="8" type="ORF">FV139_00510</name>
</gene>
<dbReference type="Pfam" id="PF00293">
    <property type="entry name" value="NUDIX"/>
    <property type="match status" value="1"/>
</dbReference>
<evidence type="ECO:0000256" key="1">
    <source>
        <dbReference type="ARBA" id="ARBA00001936"/>
    </source>
</evidence>
<dbReference type="GO" id="GO:0046872">
    <property type="term" value="F:metal ion binding"/>
    <property type="evidence" value="ECO:0007669"/>
    <property type="project" value="UniProtKB-KW"/>
</dbReference>
<evidence type="ECO:0000313" key="9">
    <source>
        <dbReference type="Proteomes" id="UP000321039"/>
    </source>
</evidence>
<dbReference type="SUPFAM" id="SSF55811">
    <property type="entry name" value="Nudix"/>
    <property type="match status" value="1"/>
</dbReference>
<dbReference type="InterPro" id="IPR045121">
    <property type="entry name" value="CoAse"/>
</dbReference>
<evidence type="ECO:0000256" key="4">
    <source>
        <dbReference type="ARBA" id="ARBA00022801"/>
    </source>
</evidence>
<proteinExistence type="predicted"/>
<evidence type="ECO:0000256" key="5">
    <source>
        <dbReference type="ARBA" id="ARBA00022842"/>
    </source>
</evidence>
<keyword evidence="6" id="KW-0464">Manganese</keyword>
<keyword evidence="5" id="KW-0460">Magnesium</keyword>